<dbReference type="InterPro" id="IPR002539">
    <property type="entry name" value="MaoC-like_dom"/>
</dbReference>
<dbReference type="RefSeq" id="WP_151114460.1">
    <property type="nucleotide sequence ID" value="NZ_CP042582.1"/>
</dbReference>
<sequence length="138" mass="15017">MTNELMGLKAHFSKTVTETDVVMFSGITGDLDPLHLDEEYAKKTVYGRRLVHGALITSFMMTAASIAAQGAPQFVLPSVGLDRLRHTGPVFIGDTMNVNYVVTASDPSRSRYMADVTVKNQRGETVGIATHIFKAISL</sequence>
<dbReference type="AlphaFoldDB" id="A0A5J6MR95"/>
<dbReference type="GO" id="GO:0019171">
    <property type="term" value="F:(3R)-hydroxyacyl-[acyl-carrier-protein] dehydratase activity"/>
    <property type="evidence" value="ECO:0007669"/>
    <property type="project" value="TreeGrafter"/>
</dbReference>
<dbReference type="KEGG" id="hadh:FRZ61_01170"/>
<feature type="domain" description="MaoC-like" evidence="1">
    <location>
        <begin position="11"/>
        <end position="111"/>
    </location>
</feature>
<proteinExistence type="predicted"/>
<dbReference type="Proteomes" id="UP000325797">
    <property type="component" value="Chromosome"/>
</dbReference>
<accession>A0A5J6MR95</accession>
<protein>
    <submittedName>
        <fullName evidence="2">Dehydratase</fullName>
    </submittedName>
</protein>
<name>A0A5J6MR95_9PROT</name>
<dbReference type="EMBL" id="CP042582">
    <property type="protein sequence ID" value="QEX20202.1"/>
    <property type="molecule type" value="Genomic_DNA"/>
</dbReference>
<keyword evidence="3" id="KW-1185">Reference proteome</keyword>
<gene>
    <name evidence="2" type="primary">maoC</name>
    <name evidence="2" type="ORF">FRZ61_01170</name>
</gene>
<evidence type="ECO:0000313" key="3">
    <source>
        <dbReference type="Proteomes" id="UP000325797"/>
    </source>
</evidence>
<evidence type="ECO:0000259" key="1">
    <source>
        <dbReference type="Pfam" id="PF01575"/>
    </source>
</evidence>
<reference evidence="2 3" key="1">
    <citation type="submission" date="2019-08" db="EMBL/GenBank/DDBJ databases">
        <title>Hyperibacter terrae gen. nov., sp. nov. and Hyperibacter viscosus sp. nov., two new members in the family Rhodospirillaceae isolated from the rhizosphere of Hypericum perforatum.</title>
        <authorList>
            <person name="Noviana Z."/>
        </authorList>
    </citation>
    <scope>NUCLEOTIDE SEQUENCE [LARGE SCALE GENOMIC DNA]</scope>
    <source>
        <strain evidence="2 3">R5959</strain>
    </source>
</reference>
<organism evidence="2 3">
    <name type="scientific">Hypericibacter adhaerens</name>
    <dbReference type="NCBI Taxonomy" id="2602016"/>
    <lineage>
        <taxon>Bacteria</taxon>
        <taxon>Pseudomonadati</taxon>
        <taxon>Pseudomonadota</taxon>
        <taxon>Alphaproteobacteria</taxon>
        <taxon>Rhodospirillales</taxon>
        <taxon>Dongiaceae</taxon>
        <taxon>Hypericibacter</taxon>
    </lineage>
</organism>
<dbReference type="SUPFAM" id="SSF54637">
    <property type="entry name" value="Thioesterase/thiol ester dehydrase-isomerase"/>
    <property type="match status" value="1"/>
</dbReference>
<dbReference type="OrthoDB" id="9796589at2"/>
<dbReference type="Gene3D" id="3.10.129.10">
    <property type="entry name" value="Hotdog Thioesterase"/>
    <property type="match status" value="1"/>
</dbReference>
<dbReference type="PANTHER" id="PTHR43437:SF3">
    <property type="entry name" value="HYDROXYACYL-THIOESTER DEHYDRATASE TYPE 2, MITOCHONDRIAL"/>
    <property type="match status" value="1"/>
</dbReference>
<dbReference type="InterPro" id="IPR050965">
    <property type="entry name" value="UPF0336/Enoyl-CoA_hydratase"/>
</dbReference>
<dbReference type="InterPro" id="IPR029069">
    <property type="entry name" value="HotDog_dom_sf"/>
</dbReference>
<dbReference type="Pfam" id="PF01575">
    <property type="entry name" value="MaoC_dehydratas"/>
    <property type="match status" value="1"/>
</dbReference>
<dbReference type="GO" id="GO:0006633">
    <property type="term" value="P:fatty acid biosynthetic process"/>
    <property type="evidence" value="ECO:0007669"/>
    <property type="project" value="TreeGrafter"/>
</dbReference>
<dbReference type="PANTHER" id="PTHR43437">
    <property type="entry name" value="HYDROXYACYL-THIOESTER DEHYDRATASE TYPE 2, MITOCHONDRIAL-RELATED"/>
    <property type="match status" value="1"/>
</dbReference>
<evidence type="ECO:0000313" key="2">
    <source>
        <dbReference type="EMBL" id="QEX20202.1"/>
    </source>
</evidence>